<dbReference type="PROSITE" id="PS51755">
    <property type="entry name" value="OMPR_PHOB"/>
    <property type="match status" value="1"/>
</dbReference>
<dbReference type="GO" id="GO:0000156">
    <property type="term" value="F:phosphorelay response regulator activity"/>
    <property type="evidence" value="ECO:0007669"/>
    <property type="project" value="TreeGrafter"/>
</dbReference>
<proteinExistence type="predicted"/>
<dbReference type="CDD" id="cd00383">
    <property type="entry name" value="trans_reg_C"/>
    <property type="match status" value="1"/>
</dbReference>
<evidence type="ECO:0000256" key="6">
    <source>
        <dbReference type="PROSITE-ProRule" id="PRU00169"/>
    </source>
</evidence>
<organism evidence="10 11">
    <name type="scientific">Azospirillum thermophilum</name>
    <dbReference type="NCBI Taxonomy" id="2202148"/>
    <lineage>
        <taxon>Bacteria</taxon>
        <taxon>Pseudomonadati</taxon>
        <taxon>Pseudomonadota</taxon>
        <taxon>Alphaproteobacteria</taxon>
        <taxon>Rhodospirillales</taxon>
        <taxon>Azospirillaceae</taxon>
        <taxon>Azospirillum</taxon>
    </lineage>
</organism>
<dbReference type="GO" id="GO:0032993">
    <property type="term" value="C:protein-DNA complex"/>
    <property type="evidence" value="ECO:0007669"/>
    <property type="project" value="TreeGrafter"/>
</dbReference>
<feature type="modified residue" description="4-aspartylphosphate" evidence="6">
    <location>
        <position position="55"/>
    </location>
</feature>
<dbReference type="PANTHER" id="PTHR48111">
    <property type="entry name" value="REGULATOR OF RPOS"/>
    <property type="match status" value="1"/>
</dbReference>
<dbReference type="SUPFAM" id="SSF52172">
    <property type="entry name" value="CheY-like"/>
    <property type="match status" value="1"/>
</dbReference>
<dbReference type="KEGG" id="azz:DEW08_20500"/>
<dbReference type="GO" id="GO:0005829">
    <property type="term" value="C:cytosol"/>
    <property type="evidence" value="ECO:0007669"/>
    <property type="project" value="TreeGrafter"/>
</dbReference>
<keyword evidence="4 7" id="KW-0238">DNA-binding</keyword>
<evidence type="ECO:0000259" key="9">
    <source>
        <dbReference type="PROSITE" id="PS51755"/>
    </source>
</evidence>
<dbReference type="GO" id="GO:0006355">
    <property type="term" value="P:regulation of DNA-templated transcription"/>
    <property type="evidence" value="ECO:0007669"/>
    <property type="project" value="InterPro"/>
</dbReference>
<evidence type="ECO:0000256" key="7">
    <source>
        <dbReference type="PROSITE-ProRule" id="PRU01091"/>
    </source>
</evidence>
<dbReference type="InterPro" id="IPR016032">
    <property type="entry name" value="Sig_transdc_resp-reg_C-effctor"/>
</dbReference>
<dbReference type="AlphaFoldDB" id="A0A2S2CVC8"/>
<keyword evidence="11" id="KW-1185">Reference proteome</keyword>
<keyword evidence="3" id="KW-0805">Transcription regulation</keyword>
<dbReference type="InterPro" id="IPR001789">
    <property type="entry name" value="Sig_transdc_resp-reg_receiver"/>
</dbReference>
<evidence type="ECO:0000256" key="4">
    <source>
        <dbReference type="ARBA" id="ARBA00023125"/>
    </source>
</evidence>
<feature type="DNA-binding region" description="OmpR/PhoB-type" evidence="7">
    <location>
        <begin position="131"/>
        <end position="230"/>
    </location>
</feature>
<sequence length="245" mass="27557">MERDRHILVVDDDRELLDLLHDFLIKNGFRVSTAGDGVAMFNVLNQRVIDLIILDVMLPGEDGTSLCRTLRTKSDIPVIMLTAVNSEVDRIVGLEVGADDYLVKPFSPRELLARIRSVLRRTTHAEATVRPKLLRFAGWLLDEGQRELRSPDGVVVHLSSGEFDLLSTFLRNPQRAIGREELLAQRKDSVSAFDRSIDIQVSRLRRKLEVSGNGEQLIKTVRGFGYQFTVPVEETLAAPSAGQRR</sequence>
<dbReference type="InterPro" id="IPR001867">
    <property type="entry name" value="OmpR/PhoB-type_DNA-bd"/>
</dbReference>
<evidence type="ECO:0000256" key="3">
    <source>
        <dbReference type="ARBA" id="ARBA00023015"/>
    </source>
</evidence>
<dbReference type="Gene3D" id="6.10.250.690">
    <property type="match status" value="1"/>
</dbReference>
<dbReference type="OrthoDB" id="9784252at2"/>
<gene>
    <name evidence="10" type="ORF">DEW08_20500</name>
</gene>
<keyword evidence="2" id="KW-0902">Two-component regulatory system</keyword>
<feature type="domain" description="Response regulatory" evidence="8">
    <location>
        <begin position="6"/>
        <end position="119"/>
    </location>
</feature>
<dbReference type="SMART" id="SM00448">
    <property type="entry name" value="REC"/>
    <property type="match status" value="1"/>
</dbReference>
<feature type="domain" description="OmpR/PhoB-type" evidence="9">
    <location>
        <begin position="131"/>
        <end position="230"/>
    </location>
</feature>
<evidence type="ECO:0000256" key="1">
    <source>
        <dbReference type="ARBA" id="ARBA00022553"/>
    </source>
</evidence>
<dbReference type="RefSeq" id="WP_109330742.1">
    <property type="nucleotide sequence ID" value="NZ_CP029354.1"/>
</dbReference>
<evidence type="ECO:0000313" key="11">
    <source>
        <dbReference type="Proteomes" id="UP000245629"/>
    </source>
</evidence>
<keyword evidence="1 6" id="KW-0597">Phosphoprotein</keyword>
<accession>A0A2S2CVC8</accession>
<dbReference type="PROSITE" id="PS50110">
    <property type="entry name" value="RESPONSE_REGULATORY"/>
    <property type="match status" value="1"/>
</dbReference>
<protein>
    <submittedName>
        <fullName evidence="10">DNA-binding response regulator</fullName>
    </submittedName>
</protein>
<keyword evidence="5" id="KW-0804">Transcription</keyword>
<reference evidence="11" key="1">
    <citation type="submission" date="2018-05" db="EMBL/GenBank/DDBJ databases">
        <title>Azospirillum thermophila sp. nov., a novel isolated from hot spring.</title>
        <authorList>
            <person name="Zhao Z."/>
        </authorList>
    </citation>
    <scope>NUCLEOTIDE SEQUENCE [LARGE SCALE GENOMIC DNA]</scope>
    <source>
        <strain evidence="11">CFH 70021</strain>
    </source>
</reference>
<dbReference type="SMART" id="SM00862">
    <property type="entry name" value="Trans_reg_C"/>
    <property type="match status" value="1"/>
</dbReference>
<evidence type="ECO:0000259" key="8">
    <source>
        <dbReference type="PROSITE" id="PS50110"/>
    </source>
</evidence>
<dbReference type="PANTHER" id="PTHR48111:SF4">
    <property type="entry name" value="DNA-BINDING DUAL TRANSCRIPTIONAL REGULATOR OMPR"/>
    <property type="match status" value="1"/>
</dbReference>
<dbReference type="InterPro" id="IPR011006">
    <property type="entry name" value="CheY-like_superfamily"/>
</dbReference>
<dbReference type="SUPFAM" id="SSF46894">
    <property type="entry name" value="C-terminal effector domain of the bipartite response regulators"/>
    <property type="match status" value="1"/>
</dbReference>
<dbReference type="Pfam" id="PF00486">
    <property type="entry name" value="Trans_reg_C"/>
    <property type="match status" value="1"/>
</dbReference>
<dbReference type="Gene3D" id="3.40.50.2300">
    <property type="match status" value="1"/>
</dbReference>
<name>A0A2S2CVC8_9PROT</name>
<dbReference type="Gene3D" id="1.10.10.10">
    <property type="entry name" value="Winged helix-like DNA-binding domain superfamily/Winged helix DNA-binding domain"/>
    <property type="match status" value="1"/>
</dbReference>
<dbReference type="Proteomes" id="UP000245629">
    <property type="component" value="Chromosome 3"/>
</dbReference>
<evidence type="ECO:0000313" key="10">
    <source>
        <dbReference type="EMBL" id="AWK88451.1"/>
    </source>
</evidence>
<evidence type="ECO:0000256" key="5">
    <source>
        <dbReference type="ARBA" id="ARBA00023163"/>
    </source>
</evidence>
<dbReference type="EMBL" id="CP029354">
    <property type="protein sequence ID" value="AWK88451.1"/>
    <property type="molecule type" value="Genomic_DNA"/>
</dbReference>
<dbReference type="Pfam" id="PF00072">
    <property type="entry name" value="Response_reg"/>
    <property type="match status" value="1"/>
</dbReference>
<dbReference type="InterPro" id="IPR036388">
    <property type="entry name" value="WH-like_DNA-bd_sf"/>
</dbReference>
<dbReference type="GO" id="GO:0000976">
    <property type="term" value="F:transcription cis-regulatory region binding"/>
    <property type="evidence" value="ECO:0007669"/>
    <property type="project" value="TreeGrafter"/>
</dbReference>
<dbReference type="InterPro" id="IPR039420">
    <property type="entry name" value="WalR-like"/>
</dbReference>
<dbReference type="FunFam" id="3.40.50.2300:FF:000001">
    <property type="entry name" value="DNA-binding response regulator PhoB"/>
    <property type="match status" value="1"/>
</dbReference>
<evidence type="ECO:0000256" key="2">
    <source>
        <dbReference type="ARBA" id="ARBA00023012"/>
    </source>
</evidence>